<dbReference type="Proteomes" id="UP000289738">
    <property type="component" value="Chromosome A07"/>
</dbReference>
<proteinExistence type="predicted"/>
<organism evidence="1 2">
    <name type="scientific">Arachis hypogaea</name>
    <name type="common">Peanut</name>
    <dbReference type="NCBI Taxonomy" id="3818"/>
    <lineage>
        <taxon>Eukaryota</taxon>
        <taxon>Viridiplantae</taxon>
        <taxon>Streptophyta</taxon>
        <taxon>Embryophyta</taxon>
        <taxon>Tracheophyta</taxon>
        <taxon>Spermatophyta</taxon>
        <taxon>Magnoliopsida</taxon>
        <taxon>eudicotyledons</taxon>
        <taxon>Gunneridae</taxon>
        <taxon>Pentapetalae</taxon>
        <taxon>rosids</taxon>
        <taxon>fabids</taxon>
        <taxon>Fabales</taxon>
        <taxon>Fabaceae</taxon>
        <taxon>Papilionoideae</taxon>
        <taxon>50 kb inversion clade</taxon>
        <taxon>dalbergioids sensu lato</taxon>
        <taxon>Dalbergieae</taxon>
        <taxon>Pterocarpus clade</taxon>
        <taxon>Arachis</taxon>
    </lineage>
</organism>
<dbReference type="EMBL" id="SDMP01000007">
    <property type="protein sequence ID" value="RYR45712.1"/>
    <property type="molecule type" value="Genomic_DNA"/>
</dbReference>
<gene>
    <name evidence="1" type="ORF">Ahy_A07g031518</name>
</gene>
<evidence type="ECO:0000313" key="2">
    <source>
        <dbReference type="Proteomes" id="UP000289738"/>
    </source>
</evidence>
<keyword evidence="2" id="KW-1185">Reference proteome</keyword>
<dbReference type="AlphaFoldDB" id="A0A445C455"/>
<name>A0A445C455_ARAHY</name>
<evidence type="ECO:0000313" key="1">
    <source>
        <dbReference type="EMBL" id="RYR45712.1"/>
    </source>
</evidence>
<sequence>MSDVGLYSHHKPLTLFSAVTLTSLASPPWILPPSLQTRDLFRCHHWFSFTQSGATTVPCLDRTSFSIVGAHPALSISGAAACDPSTVGSQSLTRCPLAYEPGHSSLRSGAMAQLSTWSGQASLVQASNPTKRSLNHVPSPWCPHLSHKLALLNSAD</sequence>
<comment type="caution">
    <text evidence="1">The sequence shown here is derived from an EMBL/GenBank/DDBJ whole genome shotgun (WGS) entry which is preliminary data.</text>
</comment>
<accession>A0A445C455</accession>
<protein>
    <submittedName>
        <fullName evidence="1">Uncharacterized protein</fullName>
    </submittedName>
</protein>
<reference evidence="1 2" key="1">
    <citation type="submission" date="2019-01" db="EMBL/GenBank/DDBJ databases">
        <title>Sequencing of cultivated peanut Arachis hypogaea provides insights into genome evolution and oil improvement.</title>
        <authorList>
            <person name="Chen X."/>
        </authorList>
    </citation>
    <scope>NUCLEOTIDE SEQUENCE [LARGE SCALE GENOMIC DNA]</scope>
    <source>
        <strain evidence="2">cv. Fuhuasheng</strain>
        <tissue evidence="1">Leaves</tissue>
    </source>
</reference>